<dbReference type="Proteomes" id="UP000248646">
    <property type="component" value="Unassembled WGS sequence"/>
</dbReference>
<evidence type="ECO:0000313" key="2">
    <source>
        <dbReference type="Proteomes" id="UP000248646"/>
    </source>
</evidence>
<organism evidence="1 2">
    <name type="scientific">Psychrobacillus insolitus</name>
    <dbReference type="NCBI Taxonomy" id="1461"/>
    <lineage>
        <taxon>Bacteria</taxon>
        <taxon>Bacillati</taxon>
        <taxon>Bacillota</taxon>
        <taxon>Bacilli</taxon>
        <taxon>Bacillales</taxon>
        <taxon>Bacillaceae</taxon>
        <taxon>Psychrobacillus</taxon>
    </lineage>
</organism>
<keyword evidence="2" id="KW-1185">Reference proteome</keyword>
<evidence type="ECO:0000313" key="1">
    <source>
        <dbReference type="EMBL" id="PZX01205.1"/>
    </source>
</evidence>
<gene>
    <name evidence="1" type="ORF">C7437_1262</name>
</gene>
<proteinExistence type="predicted"/>
<protein>
    <submittedName>
        <fullName evidence="1">Uncharacterized protein</fullName>
    </submittedName>
</protein>
<name>A0A2W7M945_9BACI</name>
<dbReference type="AlphaFoldDB" id="A0A2W7M945"/>
<reference evidence="1 2" key="1">
    <citation type="submission" date="2018-06" db="EMBL/GenBank/DDBJ databases">
        <title>Genomic Encyclopedia of Type Strains, Phase IV (KMG-IV): sequencing the most valuable type-strain genomes for metagenomic binning, comparative biology and taxonomic classification.</title>
        <authorList>
            <person name="Goeker M."/>
        </authorList>
    </citation>
    <scope>NUCLEOTIDE SEQUENCE [LARGE SCALE GENOMIC DNA]</scope>
    <source>
        <strain evidence="1 2">DSM 5</strain>
    </source>
</reference>
<sequence length="103" mass="12282">MKRMADELKVSHDHIINHKRMQRLLNMLNIKSKIGLKSLVNRREMHKLAYVYSNLLGRDFNDALVRSYENERIGKLNKHHYSLQSGESLYIISRIILFKYIPD</sequence>
<accession>A0A2W7M945</accession>
<comment type="caution">
    <text evidence="1">The sequence shown here is derived from an EMBL/GenBank/DDBJ whole genome shotgun (WGS) entry which is preliminary data.</text>
</comment>
<dbReference type="EMBL" id="QKZI01000026">
    <property type="protein sequence ID" value="PZX01205.1"/>
    <property type="molecule type" value="Genomic_DNA"/>
</dbReference>